<evidence type="ECO:0000313" key="2">
    <source>
        <dbReference type="Proteomes" id="UP000202888"/>
    </source>
</evidence>
<proteinExistence type="predicted"/>
<dbReference type="KEGG" id="vg:26628597"/>
<protein>
    <submittedName>
        <fullName evidence="1">Uncharacterized protein</fullName>
    </submittedName>
</protein>
<sequence length="170" mass="20026">MIKEYLKKQTKRVVAEFAKEYYDIELDKSLTKSKMIDELFTHELREVKELPLECSVIESETRCESVDESDAIVVKELSDDVKKELEGVSANAPLGDENVTLVIKDEFKPKWMPTYRRGDELYQPVAHDVIHDWNIGRRDSHELKTIEYWVKRNGHLLVHDRLSNSFIYLR</sequence>
<dbReference type="RefSeq" id="YP_009201374.1">
    <property type="nucleotide sequence ID" value="NC_028829.1"/>
</dbReference>
<dbReference type="GeneID" id="26628597"/>
<dbReference type="OrthoDB" id="18067at10239"/>
<evidence type="ECO:0000313" key="1">
    <source>
        <dbReference type="EMBL" id="AJT61112.1"/>
    </source>
</evidence>
<dbReference type="Proteomes" id="UP000202888">
    <property type="component" value="Segment"/>
</dbReference>
<keyword evidence="2" id="KW-1185">Reference proteome</keyword>
<dbReference type="EMBL" id="KP671755">
    <property type="protein sequence ID" value="AJT61112.1"/>
    <property type="molecule type" value="Genomic_DNA"/>
</dbReference>
<reference evidence="1 2" key="1">
    <citation type="journal article" date="2016" name="Genom Data">
        <title>Complete genome sequence of a giant Vibrio phage ValKK3 infecting Vibrio alginolyticus.</title>
        <authorList>
            <person name="Lal T.M."/>
            <person name="Sano M."/>
            <person name="Hatai K."/>
            <person name="Ransangan J."/>
        </authorList>
    </citation>
    <scope>NUCLEOTIDE SEQUENCE [LARGE SCALE GENOMIC DNA]</scope>
</reference>
<name>A0A0D4DBS8_9CAUD</name>
<organism evidence="1 2">
    <name type="scientific">Vibrio phage ValKK3</name>
    <dbReference type="NCBI Taxonomy" id="1610855"/>
    <lineage>
        <taxon>Viruses</taxon>
        <taxon>Duplodnaviria</taxon>
        <taxon>Heunggongvirae</taxon>
        <taxon>Uroviricota</taxon>
        <taxon>Caudoviricetes</taxon>
        <taxon>Pantevenvirales</taxon>
        <taxon>Straboviridae</taxon>
        <taxon>Schizotequatrovirus</taxon>
        <taxon>Schizotequatrovirus valkk3</taxon>
    </lineage>
</organism>
<accession>A0A0D4DBS8</accession>